<feature type="region of interest" description="Disordered" evidence="1">
    <location>
        <begin position="366"/>
        <end position="597"/>
    </location>
</feature>
<evidence type="ECO:0000313" key="4">
    <source>
        <dbReference type="Proteomes" id="UP000198688"/>
    </source>
</evidence>
<accession>A0A1H2CKT8</accession>
<feature type="transmembrane region" description="Helical" evidence="2">
    <location>
        <begin position="149"/>
        <end position="170"/>
    </location>
</feature>
<dbReference type="STRING" id="113562.SAMN04489716_6095"/>
<keyword evidence="2" id="KW-1133">Transmembrane helix</keyword>
<evidence type="ECO:0000313" key="3">
    <source>
        <dbReference type="EMBL" id="SDT71128.1"/>
    </source>
</evidence>
<dbReference type="EMBL" id="LT629758">
    <property type="protein sequence ID" value="SDT71128.1"/>
    <property type="molecule type" value="Genomic_DNA"/>
</dbReference>
<dbReference type="AlphaFoldDB" id="A0A1H2CKT8"/>
<keyword evidence="2" id="KW-0472">Membrane</keyword>
<feature type="compositionally biased region" description="Low complexity" evidence="1">
    <location>
        <begin position="461"/>
        <end position="473"/>
    </location>
</feature>
<organism evidence="3 4">
    <name type="scientific">Actinoplanes derwentensis</name>
    <dbReference type="NCBI Taxonomy" id="113562"/>
    <lineage>
        <taxon>Bacteria</taxon>
        <taxon>Bacillati</taxon>
        <taxon>Actinomycetota</taxon>
        <taxon>Actinomycetes</taxon>
        <taxon>Micromonosporales</taxon>
        <taxon>Micromonosporaceae</taxon>
        <taxon>Actinoplanes</taxon>
    </lineage>
</organism>
<feature type="transmembrane region" description="Helical" evidence="2">
    <location>
        <begin position="224"/>
        <end position="245"/>
    </location>
</feature>
<keyword evidence="2" id="KW-0812">Transmembrane</keyword>
<feature type="transmembrane region" description="Helical" evidence="2">
    <location>
        <begin position="117"/>
        <end position="142"/>
    </location>
</feature>
<name>A0A1H2CKT8_9ACTN</name>
<evidence type="ECO:0000256" key="1">
    <source>
        <dbReference type="SAM" id="MobiDB-lite"/>
    </source>
</evidence>
<reference evidence="3 4" key="1">
    <citation type="submission" date="2016-10" db="EMBL/GenBank/DDBJ databases">
        <authorList>
            <person name="de Groot N.N."/>
        </authorList>
    </citation>
    <scope>NUCLEOTIDE SEQUENCE [LARGE SCALE GENOMIC DNA]</scope>
    <source>
        <strain evidence="3 4">DSM 43941</strain>
    </source>
</reference>
<feature type="compositionally biased region" description="Low complexity" evidence="1">
    <location>
        <begin position="283"/>
        <end position="311"/>
    </location>
</feature>
<dbReference type="RefSeq" id="WP_092548719.1">
    <property type="nucleotide sequence ID" value="NZ_BOMJ01000006.1"/>
</dbReference>
<keyword evidence="4" id="KW-1185">Reference proteome</keyword>
<gene>
    <name evidence="3" type="ORF">SAMN04489716_6095</name>
</gene>
<feature type="transmembrane region" description="Helical" evidence="2">
    <location>
        <begin position="85"/>
        <end position="105"/>
    </location>
</feature>
<feature type="compositionally biased region" description="Polar residues" evidence="1">
    <location>
        <begin position="411"/>
        <end position="431"/>
    </location>
</feature>
<protein>
    <submittedName>
        <fullName evidence="3">Uncharacterized protein</fullName>
    </submittedName>
</protein>
<feature type="region of interest" description="Disordered" evidence="1">
    <location>
        <begin position="283"/>
        <end position="351"/>
    </location>
</feature>
<feature type="transmembrane region" description="Helical" evidence="2">
    <location>
        <begin position="199"/>
        <end position="217"/>
    </location>
</feature>
<dbReference type="Proteomes" id="UP000198688">
    <property type="component" value="Chromosome I"/>
</dbReference>
<feature type="transmembrane region" description="Helical" evidence="2">
    <location>
        <begin position="52"/>
        <end position="73"/>
    </location>
</feature>
<dbReference type="OrthoDB" id="3331620at2"/>
<sequence>MAFRSWLKLLAATVTAAAVIGAGQLGIAYGLGMVRLDQTLEITQRDQWTAQLAWIAWITMTAAALGAVVATALRPRWSPRPVSSGGALAMGLAAGIGALAVLPLTMQPARDAHVTGVHPVLIIGICAGLGAAIGIFAGYAAAARAVARWSLATLSVIVWAVALVSIAPSLKPGGTPADVRLGVLSGNLIPAAVAEHTPFATMPAIALLTGLIIGWIARSRRMSTLTVALSGLAGPAMLTLSYLIAGPGSASGFALNPYWAAMTASGAGVLGSVLAAIVRSAPKTAADTPGTGTGTDAPGTASGTPGAASGTLETGNQPDTRPDTPSGASPEPEPPAGPKPESVSGRASLPRRDVPNESAIAQAAAAAALRPEDQLRPSDTGIFTMGDRPHPLQDLAATPPAAPVPFPTGNPFHQGTPAPQNAPGHQNTPGPQATAAPHRTPTGAHARVQPSANAHPHSPTGAHAQAHAGGHAQVPTGAHAQVPAPGHGSAQFAAPASIPAQVAGLAPAQVSGPDAEPRFSGQQPAQSSGGGQRRGWRTRRNAPEPEAQPGSFNGFASGPEAAPQQTGPQATAPQSAQRGRPGGREDDYVGWVNDLGR</sequence>
<proteinExistence type="predicted"/>
<feature type="transmembrane region" description="Helical" evidence="2">
    <location>
        <begin position="257"/>
        <end position="278"/>
    </location>
</feature>
<evidence type="ECO:0000256" key="2">
    <source>
        <dbReference type="SAM" id="Phobius"/>
    </source>
</evidence>
<feature type="compositionally biased region" description="Low complexity" evidence="1">
    <location>
        <begin position="558"/>
        <end position="577"/>
    </location>
</feature>